<name>A0A0P1B488_PLAHL</name>
<evidence type="ECO:0000313" key="1">
    <source>
        <dbReference type="EMBL" id="CEG49590.1"/>
    </source>
</evidence>
<organism evidence="1 2">
    <name type="scientific">Plasmopara halstedii</name>
    <name type="common">Downy mildew of sunflower</name>
    <dbReference type="NCBI Taxonomy" id="4781"/>
    <lineage>
        <taxon>Eukaryota</taxon>
        <taxon>Sar</taxon>
        <taxon>Stramenopiles</taxon>
        <taxon>Oomycota</taxon>
        <taxon>Peronosporomycetes</taxon>
        <taxon>Peronosporales</taxon>
        <taxon>Peronosporaceae</taxon>
        <taxon>Plasmopara</taxon>
    </lineage>
</organism>
<dbReference type="EMBL" id="CCYD01003090">
    <property type="protein sequence ID" value="CEG49590.1"/>
    <property type="molecule type" value="Genomic_DNA"/>
</dbReference>
<protein>
    <submittedName>
        <fullName evidence="1">Uncharacterized protein</fullName>
    </submittedName>
</protein>
<reference evidence="2" key="1">
    <citation type="submission" date="2014-09" db="EMBL/GenBank/DDBJ databases">
        <authorList>
            <person name="Sharma Rahul"/>
            <person name="Thines Marco"/>
        </authorList>
    </citation>
    <scope>NUCLEOTIDE SEQUENCE [LARGE SCALE GENOMIC DNA]</scope>
</reference>
<sequence>MAELQDDDVQQLWNLSCLLAQRNLTTQTAQCLEPLCSIDCSVRTPKVQAILLQANILLAEICSVACSNSKKVNNRDIWARRVAKTEKCIDSADSAIARGVPCTVGNKLRLVKVKFLLQQQLKAERSEKNRRILEILCEGLKSCAEGESGNSELAGKFHRYFSVKLKACLVKMHFATFSAKYSGVGGVSSAFVESLKYLRMALPNYVDKNFLLWLVEVTCHTAISSFQPGSTAEMHQLIDFGQDFFDKVAIEISISRDIRIHHSIITVFYYLRVGKVTKIAPLLEQIQILSRNTSEQPTSAIKNAYFDTILKSMRASALAYSDPKLALDLAMNTILSAQTNLKTYDQHPAVRLMLIATLFDMLHLYCKLLGLQCRYAEMGASIVQMTTLFATYKVDLERTIFYRYFLARCHSLIAKYATAIGKVKDACAHLNHVVDKVLPTPTDGEELYPDSYLAVWVDMLEVTMYCCGLATDPTLACNDSSTIEPAKQIYPSRILLDWAARNINLDTLQNQMNKCCSVELQAKFNLALVKWMWATEELSGGHGENYIEHFKLEGLRPKALTLLHEALQHLTTNVICCETTSEIMALFGLRLVALGKLEQDTTFSGGV</sequence>
<dbReference type="RefSeq" id="XP_024585959.1">
    <property type="nucleotide sequence ID" value="XM_024720796.1"/>
</dbReference>
<accession>A0A0P1B488</accession>
<dbReference type="AlphaFoldDB" id="A0A0P1B488"/>
<dbReference type="OMA" id="RYADMGA"/>
<dbReference type="OrthoDB" id="58713at2759"/>
<keyword evidence="2" id="KW-1185">Reference proteome</keyword>
<evidence type="ECO:0000313" key="2">
    <source>
        <dbReference type="Proteomes" id="UP000054928"/>
    </source>
</evidence>
<proteinExistence type="predicted"/>
<dbReference type="GeneID" id="36402402"/>
<dbReference type="Proteomes" id="UP000054928">
    <property type="component" value="Unassembled WGS sequence"/>
</dbReference>